<evidence type="ECO:0000256" key="4">
    <source>
        <dbReference type="ARBA" id="ARBA00022723"/>
    </source>
</evidence>
<protein>
    <submittedName>
        <fullName evidence="13">Aldehyde dehydrogenase</fullName>
    </submittedName>
</protein>
<evidence type="ECO:0000256" key="3">
    <source>
        <dbReference type="ARBA" id="ARBA00022617"/>
    </source>
</evidence>
<keyword evidence="4 10" id="KW-0479">Metal-binding</keyword>
<dbReference type="PANTHER" id="PTHR35008">
    <property type="entry name" value="BLL4482 PROTEIN-RELATED"/>
    <property type="match status" value="1"/>
</dbReference>
<feature type="domain" description="Cytochrome c" evidence="12">
    <location>
        <begin position="49"/>
        <end position="152"/>
    </location>
</feature>
<dbReference type="GO" id="GO:0016614">
    <property type="term" value="F:oxidoreductase activity, acting on CH-OH group of donors"/>
    <property type="evidence" value="ECO:0007669"/>
    <property type="project" value="InterPro"/>
</dbReference>
<keyword evidence="7 10" id="KW-0408">Iron</keyword>
<feature type="binding site" description="covalent" evidence="9">
    <location>
        <position position="209"/>
    </location>
    <ligand>
        <name>heme c</name>
        <dbReference type="ChEBI" id="CHEBI:61717"/>
        <label>2</label>
    </ligand>
</feature>
<keyword evidence="11" id="KW-0812">Transmembrane</keyword>
<evidence type="ECO:0000313" key="13">
    <source>
        <dbReference type="EMBL" id="PZQ10493.1"/>
    </source>
</evidence>
<dbReference type="GO" id="GO:0005886">
    <property type="term" value="C:plasma membrane"/>
    <property type="evidence" value="ECO:0007669"/>
    <property type="project" value="UniProtKB-SubCell"/>
</dbReference>
<keyword evidence="11" id="KW-1133">Transmembrane helix</keyword>
<feature type="binding site" description="axial binding residue" evidence="10">
    <location>
        <position position="67"/>
    </location>
    <ligand>
        <name>heme c</name>
        <dbReference type="ChEBI" id="CHEBI:61717"/>
        <label>1</label>
    </ligand>
    <ligandPart>
        <name>Fe</name>
        <dbReference type="ChEBI" id="CHEBI:18248"/>
    </ligandPart>
</feature>
<dbReference type="Pfam" id="PF13442">
    <property type="entry name" value="Cytochrome_CBB3"/>
    <property type="match status" value="1"/>
</dbReference>
<feature type="binding site" description="covalent" evidence="9">
    <location>
        <position position="344"/>
    </location>
    <ligand>
        <name>heme c</name>
        <dbReference type="ChEBI" id="CHEBI:61717"/>
        <label>3</label>
    </ligand>
</feature>
<dbReference type="GO" id="GO:0020037">
    <property type="term" value="F:heme binding"/>
    <property type="evidence" value="ECO:0007669"/>
    <property type="project" value="InterPro"/>
</dbReference>
<evidence type="ECO:0000256" key="1">
    <source>
        <dbReference type="ARBA" id="ARBA00004236"/>
    </source>
</evidence>
<dbReference type="InterPro" id="IPR014353">
    <property type="entry name" value="Membr-bd_ADH_cyt_c"/>
</dbReference>
<feature type="binding site" description="axial binding residue" evidence="10">
    <location>
        <position position="345"/>
    </location>
    <ligand>
        <name>heme c</name>
        <dbReference type="ChEBI" id="CHEBI:61717"/>
        <label>3</label>
    </ligand>
    <ligandPart>
        <name>Fe</name>
        <dbReference type="ChEBI" id="CHEBI:18248"/>
    </ligandPart>
</feature>
<comment type="cofactor">
    <cofactor evidence="9">
        <name>heme c</name>
        <dbReference type="ChEBI" id="CHEBI:61717"/>
    </cofactor>
    <text evidence="9">Binds 3 heme c groups covalently per subunit.</text>
</comment>
<dbReference type="Proteomes" id="UP000249046">
    <property type="component" value="Unassembled WGS sequence"/>
</dbReference>
<dbReference type="InterPro" id="IPR051459">
    <property type="entry name" value="Cytochrome_c-type_DH"/>
</dbReference>
<dbReference type="AlphaFoldDB" id="A0A2W5LZF9"/>
<feature type="domain" description="Cytochrome c" evidence="12">
    <location>
        <begin position="194"/>
        <end position="302"/>
    </location>
</feature>
<evidence type="ECO:0000256" key="7">
    <source>
        <dbReference type="ARBA" id="ARBA00023004"/>
    </source>
</evidence>
<sequence>MTRRSVVFRRWLLGILAVVAIAIVGLFVIAWRPSIAPIDPPAAGSFPPERVARGAVLAGAGYCATCHTARGGTRYAGGYPMATAFGTIHSTNITPDPDTGIGRWSEAAFVRAMRSGVARDGTHLFPAFPFDHFTKVTDQDLGDLYAFLMSQSPVAAPPHENTVPFPLNVRALQAGWKLLFLRKGVFEPDPARSEAWNRGAYLAEGLSHCGACHTPRNAVGAERRSAAYAGALVDGWEAPPLTAANPAPVPWNEDALYAYLRSGVSALHGSAAGSMSEVVHEGLSKLPDADIRALAVYFADVSGAAARADRGDAAVAAALAASGQAPSSASDTGAELYRAACASCHYNRAPAPLTARPELALVSALGSDDPTNLIRVVLEGIGVDEGMPGVLMPPFAHLSDAELATLAAYLRRTRTTRPPWPDLEAKIAEVRRHAAGA</sequence>
<comment type="caution">
    <text evidence="13">The sequence shown here is derived from an EMBL/GenBank/DDBJ whole genome shotgun (WGS) entry which is preliminary data.</text>
</comment>
<dbReference type="GO" id="GO:0005506">
    <property type="term" value="F:iron ion binding"/>
    <property type="evidence" value="ECO:0007669"/>
    <property type="project" value="InterPro"/>
</dbReference>
<dbReference type="InterPro" id="IPR036909">
    <property type="entry name" value="Cyt_c-like_dom_sf"/>
</dbReference>
<dbReference type="PROSITE" id="PS51007">
    <property type="entry name" value="CYTC"/>
    <property type="match status" value="3"/>
</dbReference>
<dbReference type="EMBL" id="QFPO01000020">
    <property type="protein sequence ID" value="PZQ10493.1"/>
    <property type="molecule type" value="Genomic_DNA"/>
</dbReference>
<dbReference type="Gene3D" id="1.10.760.10">
    <property type="entry name" value="Cytochrome c-like domain"/>
    <property type="match status" value="2"/>
</dbReference>
<dbReference type="InterPro" id="IPR009056">
    <property type="entry name" value="Cyt_c-like_dom"/>
</dbReference>
<dbReference type="GO" id="GO:0009055">
    <property type="term" value="F:electron transfer activity"/>
    <property type="evidence" value="ECO:0007669"/>
    <property type="project" value="InterPro"/>
</dbReference>
<evidence type="ECO:0000256" key="6">
    <source>
        <dbReference type="ARBA" id="ARBA00022737"/>
    </source>
</evidence>
<feature type="binding site" description="covalent" evidence="9">
    <location>
        <position position="63"/>
    </location>
    <ligand>
        <name>heme c</name>
        <dbReference type="ChEBI" id="CHEBI:61717"/>
        <label>1</label>
    </ligand>
</feature>
<reference evidence="13 14" key="1">
    <citation type="submission" date="2017-08" db="EMBL/GenBank/DDBJ databases">
        <title>Infants hospitalized years apart are colonized by the same room-sourced microbial strains.</title>
        <authorList>
            <person name="Brooks B."/>
            <person name="Olm M.R."/>
            <person name="Firek B.A."/>
            <person name="Baker R."/>
            <person name="Thomas B.C."/>
            <person name="Morowitz M.J."/>
            <person name="Banfield J.F."/>
        </authorList>
    </citation>
    <scope>NUCLEOTIDE SEQUENCE [LARGE SCALE GENOMIC DNA]</scope>
    <source>
        <strain evidence="13">S2_005_003_R2_42</strain>
    </source>
</reference>
<proteinExistence type="predicted"/>
<evidence type="ECO:0000313" key="14">
    <source>
        <dbReference type="Proteomes" id="UP000249046"/>
    </source>
</evidence>
<evidence type="ECO:0000256" key="10">
    <source>
        <dbReference type="PIRSR" id="PIRSR000018-51"/>
    </source>
</evidence>
<keyword evidence="5" id="KW-0732">Signal</keyword>
<keyword evidence="8 11" id="KW-0472">Membrane</keyword>
<dbReference type="Pfam" id="PF00034">
    <property type="entry name" value="Cytochrom_C"/>
    <property type="match status" value="1"/>
</dbReference>
<comment type="subcellular location">
    <subcellularLocation>
        <location evidence="1">Cell membrane</location>
    </subcellularLocation>
</comment>
<organism evidence="13 14">
    <name type="scientific">Rhodanobacter denitrificans</name>
    <dbReference type="NCBI Taxonomy" id="666685"/>
    <lineage>
        <taxon>Bacteria</taxon>
        <taxon>Pseudomonadati</taxon>
        <taxon>Pseudomonadota</taxon>
        <taxon>Gammaproteobacteria</taxon>
        <taxon>Lysobacterales</taxon>
        <taxon>Rhodanobacteraceae</taxon>
        <taxon>Rhodanobacter</taxon>
    </lineage>
</organism>
<evidence type="ECO:0000256" key="5">
    <source>
        <dbReference type="ARBA" id="ARBA00022729"/>
    </source>
</evidence>
<feature type="transmembrane region" description="Helical" evidence="11">
    <location>
        <begin position="12"/>
        <end position="31"/>
    </location>
</feature>
<accession>A0A2W5LZF9</accession>
<evidence type="ECO:0000256" key="8">
    <source>
        <dbReference type="ARBA" id="ARBA00023136"/>
    </source>
</evidence>
<feature type="binding site" description="axial binding residue" evidence="10">
    <location>
        <position position="213"/>
    </location>
    <ligand>
        <name>heme c</name>
        <dbReference type="ChEBI" id="CHEBI:61717"/>
        <label>2</label>
    </ligand>
    <ligandPart>
        <name>Fe</name>
        <dbReference type="ChEBI" id="CHEBI:18248"/>
    </ligandPart>
</feature>
<evidence type="ECO:0000259" key="12">
    <source>
        <dbReference type="PROSITE" id="PS51007"/>
    </source>
</evidence>
<dbReference type="SUPFAM" id="SSF46626">
    <property type="entry name" value="Cytochrome c"/>
    <property type="match status" value="3"/>
</dbReference>
<evidence type="ECO:0000256" key="2">
    <source>
        <dbReference type="ARBA" id="ARBA00022475"/>
    </source>
</evidence>
<keyword evidence="3 9" id="KW-0349">Heme</keyword>
<evidence type="ECO:0000256" key="11">
    <source>
        <dbReference type="SAM" id="Phobius"/>
    </source>
</evidence>
<dbReference type="PANTHER" id="PTHR35008:SF8">
    <property type="entry name" value="ALCOHOL DEHYDROGENASE CYTOCHROME C SUBUNIT"/>
    <property type="match status" value="1"/>
</dbReference>
<feature type="binding site" description="covalent" evidence="9">
    <location>
        <position position="212"/>
    </location>
    <ligand>
        <name>heme c</name>
        <dbReference type="ChEBI" id="CHEBI:61717"/>
        <label>2</label>
    </ligand>
</feature>
<keyword evidence="2" id="KW-1003">Cell membrane</keyword>
<feature type="binding site" description="covalent" evidence="9">
    <location>
        <position position="341"/>
    </location>
    <ligand>
        <name>heme c</name>
        <dbReference type="ChEBI" id="CHEBI:61717"/>
        <label>3</label>
    </ligand>
</feature>
<evidence type="ECO:0000256" key="9">
    <source>
        <dbReference type="PIRSR" id="PIRSR000018-50"/>
    </source>
</evidence>
<keyword evidence="6" id="KW-0677">Repeat</keyword>
<gene>
    <name evidence="13" type="ORF">DI564_16020</name>
</gene>
<feature type="domain" description="Cytochrome c" evidence="12">
    <location>
        <begin position="328"/>
        <end position="414"/>
    </location>
</feature>
<name>A0A2W5LZF9_9GAMM</name>
<feature type="binding site" description="covalent" evidence="9">
    <location>
        <position position="66"/>
    </location>
    <ligand>
        <name>heme c</name>
        <dbReference type="ChEBI" id="CHEBI:61717"/>
        <label>1</label>
    </ligand>
</feature>
<dbReference type="PIRSF" id="PIRSF000018">
    <property type="entry name" value="Mb_ADH_cyt_c"/>
    <property type="match status" value="1"/>
</dbReference>